<dbReference type="CDD" id="cd00130">
    <property type="entry name" value="PAS"/>
    <property type="match status" value="1"/>
</dbReference>
<dbReference type="NCBIfam" id="TIGR00229">
    <property type="entry name" value="sensory_box"/>
    <property type="match status" value="1"/>
</dbReference>
<feature type="domain" description="EAL" evidence="4">
    <location>
        <begin position="593"/>
        <end position="843"/>
    </location>
</feature>
<proteinExistence type="predicted"/>
<comment type="cofactor">
    <cofactor evidence="1">
        <name>Mg(2+)</name>
        <dbReference type="ChEBI" id="CHEBI:18420"/>
    </cofactor>
</comment>
<dbReference type="InterPro" id="IPR007892">
    <property type="entry name" value="CHASE4"/>
</dbReference>
<dbReference type="SUPFAM" id="SSF55073">
    <property type="entry name" value="Nucleotide cyclase"/>
    <property type="match status" value="1"/>
</dbReference>
<dbReference type="InterPro" id="IPR043128">
    <property type="entry name" value="Rev_trsase/Diguanyl_cyclase"/>
</dbReference>
<feature type="domain" description="PAS" evidence="3">
    <location>
        <begin position="297"/>
        <end position="348"/>
    </location>
</feature>
<dbReference type="Proteomes" id="UP000509383">
    <property type="component" value="Chromosome"/>
</dbReference>
<dbReference type="AlphaFoldDB" id="A0A6J4DXY5"/>
<accession>A0A6J4DXY5</accession>
<dbReference type="PANTHER" id="PTHR44757">
    <property type="entry name" value="DIGUANYLATE CYCLASE DGCP"/>
    <property type="match status" value="1"/>
</dbReference>
<dbReference type="InterPro" id="IPR001633">
    <property type="entry name" value="EAL_dom"/>
</dbReference>
<evidence type="ECO:0000259" key="4">
    <source>
        <dbReference type="PROSITE" id="PS50883"/>
    </source>
</evidence>
<evidence type="ECO:0000313" key="6">
    <source>
        <dbReference type="EMBL" id="BCG21975.1"/>
    </source>
</evidence>
<dbReference type="Gene3D" id="3.30.450.20">
    <property type="entry name" value="PAS domain"/>
    <property type="match status" value="1"/>
</dbReference>
<name>A0A6J4DXY5_9PSED</name>
<dbReference type="SUPFAM" id="SSF141868">
    <property type="entry name" value="EAL domain-like"/>
    <property type="match status" value="1"/>
</dbReference>
<dbReference type="InterPro" id="IPR013767">
    <property type="entry name" value="PAS_fold"/>
</dbReference>
<dbReference type="EMBL" id="AP023189">
    <property type="protein sequence ID" value="BCG21975.1"/>
    <property type="molecule type" value="Genomic_DNA"/>
</dbReference>
<dbReference type="InterPro" id="IPR035965">
    <property type="entry name" value="PAS-like_dom_sf"/>
</dbReference>
<dbReference type="InterPro" id="IPR029787">
    <property type="entry name" value="Nucleotide_cyclase"/>
</dbReference>
<dbReference type="InterPro" id="IPR000160">
    <property type="entry name" value="GGDEF_dom"/>
</dbReference>
<reference evidence="6 7" key="1">
    <citation type="submission" date="2020-05" db="EMBL/GenBank/DDBJ databases">
        <title>Characterization of novel class B3 metallo-beta-lactamase from novel Pseudomonas species.</title>
        <authorList>
            <person name="Yamada K."/>
            <person name="Aoki K."/>
            <person name="Ishii Y."/>
        </authorList>
    </citation>
    <scope>NUCLEOTIDE SEQUENCE [LARGE SCALE GENOMIC DNA]</scope>
    <source>
        <strain evidence="6 7">TUM18999</strain>
    </source>
</reference>
<organism evidence="6 7">
    <name type="scientific">Pseudomonas tohonis</name>
    <dbReference type="NCBI Taxonomy" id="2725477"/>
    <lineage>
        <taxon>Bacteria</taxon>
        <taxon>Pseudomonadati</taxon>
        <taxon>Pseudomonadota</taxon>
        <taxon>Gammaproteobacteria</taxon>
        <taxon>Pseudomonadales</taxon>
        <taxon>Pseudomonadaceae</taxon>
        <taxon>Pseudomonas</taxon>
    </lineage>
</organism>
<evidence type="ECO:0000259" key="3">
    <source>
        <dbReference type="PROSITE" id="PS50112"/>
    </source>
</evidence>
<dbReference type="SMART" id="SM00267">
    <property type="entry name" value="GGDEF"/>
    <property type="match status" value="1"/>
</dbReference>
<dbReference type="InterPro" id="IPR000014">
    <property type="entry name" value="PAS"/>
</dbReference>
<dbReference type="Pfam" id="PF00990">
    <property type="entry name" value="GGDEF"/>
    <property type="match status" value="1"/>
</dbReference>
<dbReference type="GO" id="GO:0005886">
    <property type="term" value="C:plasma membrane"/>
    <property type="evidence" value="ECO:0007669"/>
    <property type="project" value="UniProtKB-SubCell"/>
</dbReference>
<dbReference type="Pfam" id="PF05228">
    <property type="entry name" value="CHASE4"/>
    <property type="match status" value="1"/>
</dbReference>
<dbReference type="RefSeq" id="WP_228723521.1">
    <property type="nucleotide sequence ID" value="NZ_AP023189.1"/>
</dbReference>
<dbReference type="Pfam" id="PF00989">
    <property type="entry name" value="PAS"/>
    <property type="match status" value="1"/>
</dbReference>
<dbReference type="NCBIfam" id="TIGR00254">
    <property type="entry name" value="GGDEF"/>
    <property type="match status" value="1"/>
</dbReference>
<dbReference type="Pfam" id="PF00563">
    <property type="entry name" value="EAL"/>
    <property type="match status" value="1"/>
</dbReference>
<dbReference type="Gene3D" id="3.30.70.270">
    <property type="match status" value="1"/>
</dbReference>
<evidence type="ECO:0000256" key="1">
    <source>
        <dbReference type="ARBA" id="ARBA00001946"/>
    </source>
</evidence>
<evidence type="ECO:0000256" key="2">
    <source>
        <dbReference type="ARBA" id="ARBA00004533"/>
    </source>
</evidence>
<dbReference type="GO" id="GO:0003824">
    <property type="term" value="F:catalytic activity"/>
    <property type="evidence" value="ECO:0007669"/>
    <property type="project" value="UniProtKB-ARBA"/>
</dbReference>
<dbReference type="PROSITE" id="PS50883">
    <property type="entry name" value="EAL"/>
    <property type="match status" value="1"/>
</dbReference>
<dbReference type="CDD" id="cd01949">
    <property type="entry name" value="GGDEF"/>
    <property type="match status" value="1"/>
</dbReference>
<dbReference type="GO" id="GO:0006355">
    <property type="term" value="P:regulation of DNA-templated transcription"/>
    <property type="evidence" value="ECO:0007669"/>
    <property type="project" value="InterPro"/>
</dbReference>
<dbReference type="SUPFAM" id="SSF55785">
    <property type="entry name" value="PYP-like sensor domain (PAS domain)"/>
    <property type="match status" value="1"/>
</dbReference>
<dbReference type="SMART" id="SM00091">
    <property type="entry name" value="PAS"/>
    <property type="match status" value="1"/>
</dbReference>
<dbReference type="PROSITE" id="PS50112">
    <property type="entry name" value="PAS"/>
    <property type="match status" value="1"/>
</dbReference>
<dbReference type="KEGG" id="ptw:TUM18999_01660"/>
<evidence type="ECO:0000259" key="5">
    <source>
        <dbReference type="PROSITE" id="PS50887"/>
    </source>
</evidence>
<dbReference type="InterPro" id="IPR052155">
    <property type="entry name" value="Biofilm_reg_signaling"/>
</dbReference>
<dbReference type="FunFam" id="3.30.70.270:FF:000001">
    <property type="entry name" value="Diguanylate cyclase domain protein"/>
    <property type="match status" value="1"/>
</dbReference>
<sequence>MTTTYRSKRTRLMSRTILSFIALFCAATLGAILLLFHIARNLDQVEQDESRFYAEKAFAERKSATAAMLQTYAVWTSAYEHLNDEVDVQWAFDANNVGPSLYFNNGFEGVFVLGDGQTKYSLMEGKLTDTPFESVITYPKDEIVARARNAARKQQSTAEYVLFRSKPALLTASAITPGDRDPSAVIESASVLVFIDTLTPTKLMKLGRSFGVKDLQVVEGEFERDKIPLGDTAFALTWTASTPGLELLWAVLPPLLAAVALIGILMALFIRQAINHSRELDKNYDSLKQSQEDLQYSEERFRAVAESSSDWIWETDFQHRLIYLSARFTDLTGLAISDWIGRPLEELMLGDSTNLSNWLDCLKDSDCSARSLRCVYRDHLSQQRVCRLSATAIITGEGFGGFRGTASDITDEVAAHAKIQHLSLHDALTGLPNRNGLASYTAEKLAPSIDTDFAVILLDLDHFKPINDNLGHPAGDAVLVEIASRLRACVRDNDLVARLGGDEFVVILTVPGNKQAIDQFCTRLITEIQREVLYEDHVLNVGTSIGIALANEHGHDVVNLMRLADVALYKAKADGRNTWRYFSPELNSKMEENHRVELLLRRALSKNQFVLHFQPRYKMRNTEIASIEALVRWHHPERGLIGPDEFIGIAEESDIIVKLGRWVLNEACETAMQWPSHLVVSVNVSPAQFTRSNIVEDVREALRLSGLQANRLELEITENVMLNDIEGALKTMHALKELGVKLNMDDFGTGYSSLGYLRTYPFDSIKIDKRFIASLAKGGNDRTIVQAIIHLGRAMGMTVTAEGVETEDQYEILKSDQCNEVQGFLLSKPIAKEQLLSVLAEPPKPVKIAKKA</sequence>
<dbReference type="InterPro" id="IPR035919">
    <property type="entry name" value="EAL_sf"/>
</dbReference>
<dbReference type="Gene3D" id="3.20.20.450">
    <property type="entry name" value="EAL domain"/>
    <property type="match status" value="1"/>
</dbReference>
<evidence type="ECO:0000313" key="7">
    <source>
        <dbReference type="Proteomes" id="UP000509383"/>
    </source>
</evidence>
<dbReference type="PANTHER" id="PTHR44757:SF10">
    <property type="entry name" value="MEMBRANE PROTEIN"/>
    <property type="match status" value="1"/>
</dbReference>
<dbReference type="SMART" id="SM00052">
    <property type="entry name" value="EAL"/>
    <property type="match status" value="1"/>
</dbReference>
<feature type="domain" description="GGDEF" evidence="5">
    <location>
        <begin position="451"/>
        <end position="584"/>
    </location>
</feature>
<protein>
    <submittedName>
        <fullName evidence="6">Bifunctional diguanylate cyclase/phosphodiesterase</fullName>
    </submittedName>
</protein>
<gene>
    <name evidence="6" type="ORF">TUM18999_01660</name>
</gene>
<comment type="subcellular location">
    <subcellularLocation>
        <location evidence="2">Cell inner membrane</location>
    </subcellularLocation>
</comment>
<dbReference type="PROSITE" id="PS50887">
    <property type="entry name" value="GGDEF"/>
    <property type="match status" value="1"/>
</dbReference>
<dbReference type="CDD" id="cd01948">
    <property type="entry name" value="EAL"/>
    <property type="match status" value="1"/>
</dbReference>